<reference evidence="2 3" key="1">
    <citation type="submission" date="2021-05" db="EMBL/GenBank/DDBJ databases">
        <title>Fusibacter ferrireducens sp. nov., an anaerobic, sulfur- and Fe-reducing bacterium isolated from the mangrove sediment.</title>
        <authorList>
            <person name="Qiu D."/>
        </authorList>
    </citation>
    <scope>NUCLEOTIDE SEQUENCE [LARGE SCALE GENOMIC DNA]</scope>
    <source>
        <strain evidence="2 3">DSM 12116</strain>
    </source>
</reference>
<evidence type="ECO:0000313" key="3">
    <source>
        <dbReference type="Proteomes" id="UP000746471"/>
    </source>
</evidence>
<sequence>MIGKPGRHVPAFVLLMLAEKPRYGLEILNELNERLPYSRFDSAAVYKALNKLEESACVSFSWDHNEPGPPKKIYALTSSGQTTLENFYDDIKMRRSNLDFFLNTYQTLKGGIDHE</sequence>
<keyword evidence="3" id="KW-1185">Reference proteome</keyword>
<accession>A0ABS5PUC2</accession>
<evidence type="ECO:0000313" key="2">
    <source>
        <dbReference type="EMBL" id="MBS7528678.1"/>
    </source>
</evidence>
<dbReference type="EMBL" id="JAHBCL010000052">
    <property type="protein sequence ID" value="MBS7528678.1"/>
    <property type="molecule type" value="Genomic_DNA"/>
</dbReference>
<dbReference type="InterPro" id="IPR052509">
    <property type="entry name" value="Metal_resp_DNA-bind_regulator"/>
</dbReference>
<organism evidence="2 3">
    <name type="scientific">Fusibacter paucivorans</name>
    <dbReference type="NCBI Taxonomy" id="76009"/>
    <lineage>
        <taxon>Bacteria</taxon>
        <taxon>Bacillati</taxon>
        <taxon>Bacillota</taxon>
        <taxon>Clostridia</taxon>
        <taxon>Eubacteriales</taxon>
        <taxon>Eubacteriales Family XII. Incertae Sedis</taxon>
        <taxon>Fusibacter</taxon>
    </lineage>
</organism>
<gene>
    <name evidence="2" type="ORF">KHM83_18575</name>
</gene>
<dbReference type="PANTHER" id="PTHR33169">
    <property type="entry name" value="PADR-FAMILY TRANSCRIPTIONAL REGULATOR"/>
    <property type="match status" value="1"/>
</dbReference>
<comment type="caution">
    <text evidence="2">The sequence shown here is derived from an EMBL/GenBank/DDBJ whole genome shotgun (WGS) entry which is preliminary data.</text>
</comment>
<dbReference type="InterPro" id="IPR036390">
    <property type="entry name" value="WH_DNA-bd_sf"/>
</dbReference>
<name>A0ABS5PUC2_9FIRM</name>
<proteinExistence type="predicted"/>
<protein>
    <submittedName>
        <fullName evidence="2">PadR family transcriptional regulator</fullName>
    </submittedName>
</protein>
<dbReference type="SUPFAM" id="SSF46785">
    <property type="entry name" value="Winged helix' DNA-binding domain"/>
    <property type="match status" value="1"/>
</dbReference>
<feature type="domain" description="Transcription regulator PadR N-terminal" evidence="1">
    <location>
        <begin position="13"/>
        <end position="85"/>
    </location>
</feature>
<dbReference type="Pfam" id="PF03551">
    <property type="entry name" value="PadR"/>
    <property type="match status" value="1"/>
</dbReference>
<dbReference type="Proteomes" id="UP000746471">
    <property type="component" value="Unassembled WGS sequence"/>
</dbReference>
<dbReference type="InterPro" id="IPR036388">
    <property type="entry name" value="WH-like_DNA-bd_sf"/>
</dbReference>
<dbReference type="InterPro" id="IPR005149">
    <property type="entry name" value="Tscrpt_reg_PadR_N"/>
</dbReference>
<evidence type="ECO:0000259" key="1">
    <source>
        <dbReference type="Pfam" id="PF03551"/>
    </source>
</evidence>
<dbReference type="Gene3D" id="1.10.10.10">
    <property type="entry name" value="Winged helix-like DNA-binding domain superfamily/Winged helix DNA-binding domain"/>
    <property type="match status" value="1"/>
</dbReference>
<dbReference type="RefSeq" id="WP_213238534.1">
    <property type="nucleotide sequence ID" value="NZ_JAHBCL010000052.1"/>
</dbReference>
<dbReference type="PANTHER" id="PTHR33169:SF14">
    <property type="entry name" value="TRANSCRIPTIONAL REGULATOR RV3488"/>
    <property type="match status" value="1"/>
</dbReference>